<evidence type="ECO:0000313" key="3">
    <source>
        <dbReference type="Proteomes" id="UP000308549"/>
    </source>
</evidence>
<evidence type="ECO:0000313" key="2">
    <source>
        <dbReference type="EMBL" id="TKA34114.1"/>
    </source>
</evidence>
<feature type="region of interest" description="Disordered" evidence="1">
    <location>
        <begin position="35"/>
        <end position="82"/>
    </location>
</feature>
<keyword evidence="3" id="KW-1185">Reference proteome</keyword>
<accession>A0A4U0UF96</accession>
<name>A0A4U0UF96_9PEZI</name>
<evidence type="ECO:0000256" key="1">
    <source>
        <dbReference type="SAM" id="MobiDB-lite"/>
    </source>
</evidence>
<reference evidence="2 3" key="1">
    <citation type="submission" date="2017-03" db="EMBL/GenBank/DDBJ databases">
        <title>Genomes of endolithic fungi from Antarctica.</title>
        <authorList>
            <person name="Coleine C."/>
            <person name="Masonjones S."/>
            <person name="Stajich J.E."/>
        </authorList>
    </citation>
    <scope>NUCLEOTIDE SEQUENCE [LARGE SCALE GENOMIC DNA]</scope>
    <source>
        <strain evidence="2 3">CCFEE 6315</strain>
    </source>
</reference>
<proteinExistence type="predicted"/>
<sequence>MANLIFLAGAPSTTSLTWSESDLLRSFDKSVKRFLGSNSPSSSPPSTTNPSTSASSFTPPKWRSFPLNTRNNDINANPTNTPPEETQFLTFNNKPNEPDPIFLTHCLARLTALSSSQLHPFDETTTTESPNTTFLSTQPSTTFLSTQASDPHPPTAPLPPNVPLTNLSHIPSAPYIQALNPQTLTLNLLTAIIALPTPRTITPRYKGARPMEIHELLVGDDTKAGFRITFWLPACDASATEQKSGYSAPAYGERGHMENSDDVHLRQQLGLLRPGDIVVLVNVALSVWNGAAYGQSLRRRVERNSSRIFRVREEEGVGRGLGLGGGEGTAEFGVRLERVREWRDGFVGRKEGAREEGSEEAGAAWLPPDTQT</sequence>
<dbReference type="Proteomes" id="UP000308549">
    <property type="component" value="Unassembled WGS sequence"/>
</dbReference>
<feature type="compositionally biased region" description="Polar residues" evidence="1">
    <location>
        <begin position="66"/>
        <end position="82"/>
    </location>
</feature>
<comment type="caution">
    <text evidence="2">The sequence shown here is derived from an EMBL/GenBank/DDBJ whole genome shotgun (WGS) entry which is preliminary data.</text>
</comment>
<dbReference type="AlphaFoldDB" id="A0A4U0UF96"/>
<dbReference type="OrthoDB" id="5378679at2759"/>
<feature type="region of interest" description="Disordered" evidence="1">
    <location>
        <begin position="348"/>
        <end position="372"/>
    </location>
</feature>
<feature type="compositionally biased region" description="Low complexity" evidence="1">
    <location>
        <begin position="37"/>
        <end position="60"/>
    </location>
</feature>
<organism evidence="2 3">
    <name type="scientific">Salinomyces thailandicus</name>
    <dbReference type="NCBI Taxonomy" id="706561"/>
    <lineage>
        <taxon>Eukaryota</taxon>
        <taxon>Fungi</taxon>
        <taxon>Dikarya</taxon>
        <taxon>Ascomycota</taxon>
        <taxon>Pezizomycotina</taxon>
        <taxon>Dothideomycetes</taxon>
        <taxon>Dothideomycetidae</taxon>
        <taxon>Mycosphaerellales</taxon>
        <taxon>Teratosphaeriaceae</taxon>
        <taxon>Salinomyces</taxon>
    </lineage>
</organism>
<gene>
    <name evidence="2" type="ORF">B0A50_00094</name>
</gene>
<protein>
    <submittedName>
        <fullName evidence="2">Uncharacterized protein</fullName>
    </submittedName>
</protein>
<dbReference type="EMBL" id="NAJL01000001">
    <property type="protein sequence ID" value="TKA34114.1"/>
    <property type="molecule type" value="Genomic_DNA"/>
</dbReference>